<dbReference type="Proteomes" id="UP001579974">
    <property type="component" value="Unassembled WGS sequence"/>
</dbReference>
<evidence type="ECO:0000256" key="1">
    <source>
        <dbReference type="SAM" id="Phobius"/>
    </source>
</evidence>
<feature type="transmembrane region" description="Helical" evidence="1">
    <location>
        <begin position="60"/>
        <end position="84"/>
    </location>
</feature>
<dbReference type="EMBL" id="JBDXSU010000042">
    <property type="protein sequence ID" value="MFB5193140.1"/>
    <property type="molecule type" value="Genomic_DNA"/>
</dbReference>
<proteinExistence type="predicted"/>
<sequence>MKNIGKPYAGKLHVRFDERGLDSLSSTLRYQVKRIWPNRTEYIYNNYFGRRDITVSKRGVGAIFFLIAAILYSARYIAAASYYSGTTGPWSSTDFARFLTYVGPPWKVVWVAFIMGIAYLVWGEIEDIRNK</sequence>
<keyword evidence="1" id="KW-0472">Membrane</keyword>
<evidence type="ECO:0000313" key="3">
    <source>
        <dbReference type="Proteomes" id="UP001579974"/>
    </source>
</evidence>
<accession>A0ABV5ANE1</accession>
<gene>
    <name evidence="2" type="ORF">KKP3000_003086</name>
</gene>
<comment type="caution">
    <text evidence="2">The sequence shown here is derived from an EMBL/GenBank/DDBJ whole genome shotgun (WGS) entry which is preliminary data.</text>
</comment>
<protein>
    <submittedName>
        <fullName evidence="2">Uncharacterized protein</fullName>
    </submittedName>
</protein>
<keyword evidence="1" id="KW-1133">Transmembrane helix</keyword>
<reference evidence="2 3" key="1">
    <citation type="journal article" date="2024" name="Int. J. Mol. Sci.">
        <title>Exploration of Alicyclobacillus spp. Genome in Search of Antibiotic Resistance.</title>
        <authorList>
            <person name="Bucka-Kolendo J."/>
            <person name="Kiousi D.E."/>
            <person name="Dekowska A."/>
            <person name="Mikolajczuk-Szczyrba A."/>
            <person name="Karadedos D.M."/>
            <person name="Michael P."/>
            <person name="Galanis A."/>
            <person name="Sokolowska B."/>
        </authorList>
    </citation>
    <scope>NUCLEOTIDE SEQUENCE [LARGE SCALE GENOMIC DNA]</scope>
    <source>
        <strain evidence="2 3">KKP 3000</strain>
    </source>
</reference>
<dbReference type="RefSeq" id="WP_368781065.1">
    <property type="nucleotide sequence ID" value="NZ_CP162940.1"/>
</dbReference>
<feature type="transmembrane region" description="Helical" evidence="1">
    <location>
        <begin position="104"/>
        <end position="122"/>
    </location>
</feature>
<name>A0ABV5ANE1_9BACL</name>
<keyword evidence="3" id="KW-1185">Reference proteome</keyword>
<keyword evidence="1" id="KW-0812">Transmembrane</keyword>
<evidence type="ECO:0000313" key="2">
    <source>
        <dbReference type="EMBL" id="MFB5193140.1"/>
    </source>
</evidence>
<organism evidence="2 3">
    <name type="scientific">Alicyclobacillus fastidiosus</name>
    <dbReference type="NCBI Taxonomy" id="392011"/>
    <lineage>
        <taxon>Bacteria</taxon>
        <taxon>Bacillati</taxon>
        <taxon>Bacillota</taxon>
        <taxon>Bacilli</taxon>
        <taxon>Bacillales</taxon>
        <taxon>Alicyclobacillaceae</taxon>
        <taxon>Alicyclobacillus</taxon>
    </lineage>
</organism>